<comment type="caution">
    <text evidence="1">The sequence shown here is derived from an EMBL/GenBank/DDBJ whole genome shotgun (WGS) entry which is preliminary data.</text>
</comment>
<gene>
    <name evidence="1" type="ORF">RND81_13G083600</name>
</gene>
<name>A0AAW1H3T3_SAPOF</name>
<accession>A0AAW1H3T3</accession>
<reference evidence="1" key="1">
    <citation type="submission" date="2024-03" db="EMBL/GenBank/DDBJ databases">
        <title>WGS assembly of Saponaria officinalis var. Norfolk2.</title>
        <authorList>
            <person name="Jenkins J."/>
            <person name="Shu S."/>
            <person name="Grimwood J."/>
            <person name="Barry K."/>
            <person name="Goodstein D."/>
            <person name="Schmutz J."/>
            <person name="Leebens-Mack J."/>
            <person name="Osbourn A."/>
        </authorList>
    </citation>
    <scope>NUCLEOTIDE SEQUENCE [LARGE SCALE GENOMIC DNA]</scope>
    <source>
        <strain evidence="1">JIC</strain>
    </source>
</reference>
<organism evidence="1 2">
    <name type="scientific">Saponaria officinalis</name>
    <name type="common">Common soapwort</name>
    <name type="synonym">Lychnis saponaria</name>
    <dbReference type="NCBI Taxonomy" id="3572"/>
    <lineage>
        <taxon>Eukaryota</taxon>
        <taxon>Viridiplantae</taxon>
        <taxon>Streptophyta</taxon>
        <taxon>Embryophyta</taxon>
        <taxon>Tracheophyta</taxon>
        <taxon>Spermatophyta</taxon>
        <taxon>Magnoliopsida</taxon>
        <taxon>eudicotyledons</taxon>
        <taxon>Gunneridae</taxon>
        <taxon>Pentapetalae</taxon>
        <taxon>Caryophyllales</taxon>
        <taxon>Caryophyllaceae</taxon>
        <taxon>Caryophylleae</taxon>
        <taxon>Saponaria</taxon>
    </lineage>
</organism>
<evidence type="ECO:0000313" key="2">
    <source>
        <dbReference type="Proteomes" id="UP001443914"/>
    </source>
</evidence>
<sequence>MLHYLFFIHYQLITLQTSKKKVEEFGARSLNIRLKIRAKIASKSIFSIVVRMADMCRTCKLNAKREYWHRLPVTKNFIKIMLGNFERELRIPREFVANFRERLPGSFEESCPINKLYV</sequence>
<evidence type="ECO:0000313" key="1">
    <source>
        <dbReference type="EMBL" id="KAK9668748.1"/>
    </source>
</evidence>
<dbReference type="AlphaFoldDB" id="A0AAW1H3T3"/>
<proteinExistence type="predicted"/>
<protein>
    <submittedName>
        <fullName evidence="1">Uncharacterized protein</fullName>
    </submittedName>
</protein>
<keyword evidence="2" id="KW-1185">Reference proteome</keyword>
<dbReference type="Proteomes" id="UP001443914">
    <property type="component" value="Unassembled WGS sequence"/>
</dbReference>
<dbReference type="EMBL" id="JBDFQZ010000013">
    <property type="protein sequence ID" value="KAK9668748.1"/>
    <property type="molecule type" value="Genomic_DNA"/>
</dbReference>